<feature type="domain" description="Lipid A biosynthesis N-terminal" evidence="14">
    <location>
        <begin position="13"/>
        <end position="84"/>
    </location>
</feature>
<gene>
    <name evidence="12 15" type="primary">lpxB</name>
    <name evidence="15" type="ordered locus">CTL0668</name>
</gene>
<evidence type="ECO:0000313" key="15">
    <source>
        <dbReference type="EMBL" id="CAP04107.1"/>
    </source>
</evidence>
<evidence type="ECO:0000256" key="5">
    <source>
        <dbReference type="ARBA" id="ARBA00022516"/>
    </source>
</evidence>
<comment type="similarity">
    <text evidence="2">In the C-terminal section; belongs to the LpxB family.</text>
</comment>
<feature type="transmembrane region" description="Helical" evidence="13">
    <location>
        <begin position="6"/>
        <end position="31"/>
    </location>
</feature>
<dbReference type="InterPro" id="IPR011499">
    <property type="entry name" value="Lipid_A_biosynth_N"/>
</dbReference>
<dbReference type="SMART" id="SM01259">
    <property type="entry name" value="LAB_N"/>
    <property type="match status" value="2"/>
</dbReference>
<comment type="similarity">
    <text evidence="12">Belongs to the LpxB family.</text>
</comment>
<dbReference type="InterPro" id="IPR003835">
    <property type="entry name" value="Glyco_trans_19"/>
</dbReference>
<proteinExistence type="inferred from homology"/>
<keyword evidence="5 12" id="KW-0444">Lipid biosynthesis</keyword>
<evidence type="ECO:0000256" key="3">
    <source>
        <dbReference type="ARBA" id="ARBA00012687"/>
    </source>
</evidence>
<dbReference type="UniPathway" id="UPA00973"/>
<evidence type="ECO:0000256" key="11">
    <source>
        <dbReference type="ARBA" id="ARBA00048975"/>
    </source>
</evidence>
<keyword evidence="6 12" id="KW-0441">Lipid A biosynthesis</keyword>
<evidence type="ECO:0000256" key="2">
    <source>
        <dbReference type="ARBA" id="ARBA00008505"/>
    </source>
</evidence>
<dbReference type="Pfam" id="PF02684">
    <property type="entry name" value="LpxB"/>
    <property type="match status" value="1"/>
</dbReference>
<dbReference type="KEGG" id="ctb:CTL0668"/>
<keyword evidence="13" id="KW-1133">Transmembrane helix</keyword>
<reference evidence="15" key="1">
    <citation type="journal article" date="2008" name="Genome Res.">
        <title>Chlamydia trachomatis: genome sequence analysis of lymphogranuloma venereum isolates.</title>
        <authorList>
            <person name="Thomson N.R."/>
            <person name="Holden M.T."/>
            <person name="Carder C."/>
            <person name="Lennard N."/>
            <person name="Lockey S.J."/>
            <person name="Marsh P."/>
            <person name="Skipp P."/>
            <person name="O'Connor C.D."/>
            <person name="Goodhead I."/>
            <person name="Norbertzcak H."/>
            <person name="Harris B."/>
            <person name="Ormond D."/>
            <person name="Rance R."/>
            <person name="Quail M.A."/>
            <person name="Parkhill J."/>
            <person name="Stephens R.S."/>
            <person name="Clarke I.N."/>
        </authorList>
    </citation>
    <scope>NUCLEOTIDE SEQUENCE [LARGE SCALE GENOMIC DNA]</scope>
    <source>
        <strain evidence="15">434/Bu</strain>
        <strain evidence="16">434/Bu / ATCC VR-902B</strain>
    </source>
</reference>
<evidence type="ECO:0000256" key="4">
    <source>
        <dbReference type="ARBA" id="ARBA00020902"/>
    </source>
</evidence>
<keyword evidence="7 12" id="KW-0328">Glycosyltransferase</keyword>
<dbReference type="HAMAP" id="MF_00392">
    <property type="entry name" value="LpxB"/>
    <property type="match status" value="1"/>
</dbReference>
<evidence type="ECO:0000259" key="14">
    <source>
        <dbReference type="SMART" id="SM01259"/>
    </source>
</evidence>
<dbReference type="AlphaFoldDB" id="A0A0H3MDJ6"/>
<keyword evidence="9 12" id="KW-0443">Lipid metabolism</keyword>
<dbReference type="EMBL" id="AM884176">
    <property type="protein sequence ID" value="CAP04107.1"/>
    <property type="molecule type" value="Genomic_DNA"/>
</dbReference>
<evidence type="ECO:0000256" key="1">
    <source>
        <dbReference type="ARBA" id="ARBA00002056"/>
    </source>
</evidence>
<keyword evidence="8 12" id="KW-0808">Transferase</keyword>
<feature type="transmembrane region" description="Helical" evidence="13">
    <location>
        <begin position="43"/>
        <end position="61"/>
    </location>
</feature>
<dbReference type="SUPFAM" id="SSF53756">
    <property type="entry name" value="UDP-Glycosyltransferase/glycogen phosphorylase"/>
    <property type="match status" value="1"/>
</dbReference>
<comment type="function">
    <text evidence="1 12">Condensation of UDP-2,3-diacylglucosamine and 2,3-diacylglucosamine-1-phosphate to form lipid A disaccharide, a precursor of lipid A, a phosphorylated glycolipid that anchors the lipopolysaccharide to the outer membrane of the cell.</text>
</comment>
<protein>
    <recommendedName>
        <fullName evidence="4 12">Lipid-A-disaccharide synthase</fullName>
        <ecNumber evidence="3 12">2.4.1.182</ecNumber>
    </recommendedName>
</protein>
<dbReference type="NCBIfam" id="TIGR00215">
    <property type="entry name" value="lpxB"/>
    <property type="match status" value="1"/>
</dbReference>
<evidence type="ECO:0000256" key="12">
    <source>
        <dbReference type="HAMAP-Rule" id="MF_00392"/>
    </source>
</evidence>
<dbReference type="PANTHER" id="PTHR30372:SF4">
    <property type="entry name" value="LIPID-A-DISACCHARIDE SYNTHASE, MITOCHONDRIAL-RELATED"/>
    <property type="match status" value="1"/>
</dbReference>
<feature type="transmembrane region" description="Helical" evidence="13">
    <location>
        <begin position="174"/>
        <end position="190"/>
    </location>
</feature>
<comment type="catalytic activity">
    <reaction evidence="11 12">
        <text>a lipid X + a UDP-2-N,3-O-bis[(3R)-3-hydroxyacyl]-alpha-D-glucosamine = a lipid A disaccharide + UDP + H(+)</text>
        <dbReference type="Rhea" id="RHEA:67828"/>
        <dbReference type="ChEBI" id="CHEBI:15378"/>
        <dbReference type="ChEBI" id="CHEBI:58223"/>
        <dbReference type="ChEBI" id="CHEBI:137748"/>
        <dbReference type="ChEBI" id="CHEBI:176338"/>
        <dbReference type="ChEBI" id="CHEBI:176343"/>
        <dbReference type="EC" id="2.4.1.182"/>
    </reaction>
</comment>
<evidence type="ECO:0000256" key="13">
    <source>
        <dbReference type="SAM" id="Phobius"/>
    </source>
</evidence>
<dbReference type="Pfam" id="PF07578">
    <property type="entry name" value="LAB_N"/>
    <property type="match status" value="2"/>
</dbReference>
<dbReference type="RefSeq" id="WP_009873791.1">
    <property type="nucleotide sequence ID" value="NC_010287.1"/>
</dbReference>
<dbReference type="PATRIC" id="fig|471472.4.peg.718"/>
<feature type="transmembrane region" description="Helical" evidence="13">
    <location>
        <begin position="138"/>
        <end position="162"/>
    </location>
</feature>
<dbReference type="NCBIfam" id="NF002173">
    <property type="entry name" value="PRK01021.1"/>
    <property type="match status" value="1"/>
</dbReference>
<evidence type="ECO:0000256" key="9">
    <source>
        <dbReference type="ARBA" id="ARBA00023098"/>
    </source>
</evidence>
<evidence type="ECO:0000256" key="8">
    <source>
        <dbReference type="ARBA" id="ARBA00022679"/>
    </source>
</evidence>
<dbReference type="GO" id="GO:0016020">
    <property type="term" value="C:membrane"/>
    <property type="evidence" value="ECO:0007669"/>
    <property type="project" value="GOC"/>
</dbReference>
<dbReference type="Proteomes" id="UP001154402">
    <property type="component" value="Chromosome"/>
</dbReference>
<evidence type="ECO:0000256" key="10">
    <source>
        <dbReference type="ARBA" id="ARBA00029439"/>
    </source>
</evidence>
<organism evidence="15">
    <name type="scientific">Chlamydia trachomatis serovar L2 (strain ATCC VR-902B / DSM 19102 / 434/Bu)</name>
    <dbReference type="NCBI Taxonomy" id="471472"/>
    <lineage>
        <taxon>Bacteria</taxon>
        <taxon>Pseudomonadati</taxon>
        <taxon>Chlamydiota</taxon>
        <taxon>Chlamydiia</taxon>
        <taxon>Chlamydiales</taxon>
        <taxon>Chlamydiaceae</taxon>
        <taxon>Chlamydia/Chlamydophila group</taxon>
        <taxon>Chlamydia</taxon>
    </lineage>
</organism>
<evidence type="ECO:0000256" key="7">
    <source>
        <dbReference type="ARBA" id="ARBA00022676"/>
    </source>
</evidence>
<dbReference type="GO" id="GO:0008915">
    <property type="term" value="F:lipid-A-disaccharide synthase activity"/>
    <property type="evidence" value="ECO:0007669"/>
    <property type="project" value="UniProtKB-UniRule"/>
</dbReference>
<dbReference type="GO" id="GO:0005543">
    <property type="term" value="F:phospholipid binding"/>
    <property type="evidence" value="ECO:0007669"/>
    <property type="project" value="TreeGrafter"/>
</dbReference>
<keyword evidence="13" id="KW-0812">Transmembrane</keyword>
<comment type="pathway">
    <text evidence="10 12">Bacterial outer membrane biogenesis; LPS lipid A biosynthesis.</text>
</comment>
<feature type="domain" description="Lipid A biosynthesis N-terminal" evidence="14">
    <location>
        <begin position="143"/>
        <end position="214"/>
    </location>
</feature>
<dbReference type="HOGENOM" id="CLU_430672_0_0_0"/>
<dbReference type="EC" id="2.4.1.182" evidence="3 12"/>
<dbReference type="Gene3D" id="3.40.50.2000">
    <property type="entry name" value="Glycogen Phosphorylase B"/>
    <property type="match status" value="1"/>
</dbReference>
<dbReference type="PANTHER" id="PTHR30372">
    <property type="entry name" value="LIPID-A-DISACCHARIDE SYNTHASE"/>
    <property type="match status" value="1"/>
</dbReference>
<evidence type="ECO:0000313" key="16">
    <source>
        <dbReference type="Proteomes" id="UP000000795"/>
    </source>
</evidence>
<sequence>MFPQKITLWLYPLGLFANLFFGTAFCVQWFLTRKKGYSVVPKIFWYLSGTGAVFMICHGFIQSQYPIALLHSFNLIIYFRNLNIASLNPLPVSKIASLLVSVATAITVSFAIGTRYLHHMTWMASPNILHLNLPEASLSWQLIGCIGLTIFSLRFFIQWFYLEYKNQSALPAPFWKASLLGGSICLLYFLRTGDLVNVLCYGCGLFPSLANLRIASREAFRKPFSNSCFISAGEHSGDTLGGNLLKEMHAKYPDIHCFGVGGPQMRAQNFHALFTMEKFQVSGFWEVLLALPKLWYRYQLLYRNILKTNPRTVICIDFPDFHFLLIKKLRSRGYKGKIVHYVCPSIWAWRPSRKTVLEKYLDLLLLILPFEQNLFKDSALRTVYLGHPLSETIKSFSPNLNWKDQLHLPTDKPFIAAFPGSRRSDILRNLTIQVQAFQASSLASTHHLLVSSANPEYDHLILEVLQQNRCLHSHIVPSQFRYELMRECDFALAKCGTIVLETALNLTPTIVTCQLRPLDTFLAKYIFNIILPAYSLPNIILGRTIFPEFIGGKKDFQYEDVAAALNILKTSQAQEKQKDSCRDVYQAINESASSMKECLSLIFETAS</sequence>
<feature type="transmembrane region" description="Helical" evidence="13">
    <location>
        <begin position="95"/>
        <end position="118"/>
    </location>
</feature>
<evidence type="ECO:0000256" key="6">
    <source>
        <dbReference type="ARBA" id="ARBA00022556"/>
    </source>
</evidence>
<dbReference type="GO" id="GO:0009245">
    <property type="term" value="P:lipid A biosynthetic process"/>
    <property type="evidence" value="ECO:0007669"/>
    <property type="project" value="UniProtKB-UniRule"/>
</dbReference>
<feature type="transmembrane region" description="Helical" evidence="13">
    <location>
        <begin position="67"/>
        <end position="83"/>
    </location>
</feature>
<accession>A0A0H3MDJ6</accession>
<keyword evidence="13" id="KW-0472">Membrane</keyword>
<name>A0A0H3MDJ6_CHLT2</name>